<dbReference type="SMART" id="SM00267">
    <property type="entry name" value="GGDEF"/>
    <property type="match status" value="1"/>
</dbReference>
<keyword evidence="5" id="KW-1185">Reference proteome</keyword>
<dbReference type="InterPro" id="IPR029787">
    <property type="entry name" value="Nucleotide_cyclase"/>
</dbReference>
<dbReference type="PROSITE" id="PS50887">
    <property type="entry name" value="GGDEF"/>
    <property type="match status" value="1"/>
</dbReference>
<dbReference type="Pfam" id="PF00990">
    <property type="entry name" value="GGDEF"/>
    <property type="match status" value="1"/>
</dbReference>
<proteinExistence type="predicted"/>
<dbReference type="Proteomes" id="UP000015559">
    <property type="component" value="Chromosome"/>
</dbReference>
<evidence type="ECO:0000313" key="5">
    <source>
        <dbReference type="Proteomes" id="UP000015559"/>
    </source>
</evidence>
<organism evidence="4 5">
    <name type="scientific">Sulfuricella denitrificans (strain DSM 22764 / NBRC 105220 / skB26)</name>
    <dbReference type="NCBI Taxonomy" id="1163617"/>
    <lineage>
        <taxon>Bacteria</taxon>
        <taxon>Pseudomonadati</taxon>
        <taxon>Pseudomonadota</taxon>
        <taxon>Betaproteobacteria</taxon>
        <taxon>Nitrosomonadales</taxon>
        <taxon>Sulfuricellaceae</taxon>
        <taxon>Sulfuricella</taxon>
    </lineage>
</organism>
<dbReference type="NCBIfam" id="TIGR00254">
    <property type="entry name" value="GGDEF"/>
    <property type="match status" value="1"/>
</dbReference>
<dbReference type="FunFam" id="3.30.70.270:FF:000001">
    <property type="entry name" value="Diguanylate cyclase domain protein"/>
    <property type="match status" value="1"/>
</dbReference>
<dbReference type="SUPFAM" id="SSF55073">
    <property type="entry name" value="Nucleotide cyclase"/>
    <property type="match status" value="1"/>
</dbReference>
<dbReference type="CDD" id="cd01949">
    <property type="entry name" value="GGDEF"/>
    <property type="match status" value="1"/>
</dbReference>
<feature type="domain" description="GGDEF" evidence="3">
    <location>
        <begin position="190"/>
        <end position="314"/>
    </location>
</feature>
<dbReference type="EMBL" id="AP013066">
    <property type="protein sequence ID" value="BAN34074.1"/>
    <property type="molecule type" value="Genomic_DNA"/>
</dbReference>
<dbReference type="KEGG" id="sdr:SCD_n00225"/>
<comment type="catalytic activity">
    <reaction evidence="2">
        <text>2 GTP = 3',3'-c-di-GMP + 2 diphosphate</text>
        <dbReference type="Rhea" id="RHEA:24898"/>
        <dbReference type="ChEBI" id="CHEBI:33019"/>
        <dbReference type="ChEBI" id="CHEBI:37565"/>
        <dbReference type="ChEBI" id="CHEBI:58805"/>
        <dbReference type="EC" id="2.7.7.65"/>
    </reaction>
</comment>
<dbReference type="HOGENOM" id="CLU_818673_0_0_4"/>
<reference evidence="4 5" key="1">
    <citation type="journal article" date="2012" name="Appl. Environ. Microbiol.">
        <title>Draft genome sequence of a psychrotolerant sulfur-oxidizing bacterium, Sulfuricella denitrificans skB26, and proteomic insights into cold adaptation.</title>
        <authorList>
            <person name="Watanabe T."/>
            <person name="Kojima H."/>
            <person name="Fukui M."/>
        </authorList>
    </citation>
    <scope>NUCLEOTIDE SEQUENCE [LARGE SCALE GENOMIC DNA]</scope>
    <source>
        <strain evidence="5">skB26</strain>
    </source>
</reference>
<dbReference type="eggNOG" id="COG3706">
    <property type="taxonomic scope" value="Bacteria"/>
</dbReference>
<dbReference type="EC" id="2.7.7.65" evidence="1"/>
<accession>S6AHS1</accession>
<evidence type="ECO:0000256" key="2">
    <source>
        <dbReference type="ARBA" id="ARBA00034247"/>
    </source>
</evidence>
<protein>
    <recommendedName>
        <fullName evidence="1">diguanylate cyclase</fullName>
        <ecNumber evidence="1">2.7.7.65</ecNumber>
    </recommendedName>
</protein>
<dbReference type="Gene3D" id="3.30.70.270">
    <property type="match status" value="1"/>
</dbReference>
<evidence type="ECO:0000313" key="4">
    <source>
        <dbReference type="EMBL" id="BAN34074.1"/>
    </source>
</evidence>
<dbReference type="PANTHER" id="PTHR45138:SF9">
    <property type="entry name" value="DIGUANYLATE CYCLASE DGCM-RELATED"/>
    <property type="match status" value="1"/>
</dbReference>
<dbReference type="InterPro" id="IPR050469">
    <property type="entry name" value="Diguanylate_Cyclase"/>
</dbReference>
<dbReference type="PANTHER" id="PTHR45138">
    <property type="entry name" value="REGULATORY COMPONENTS OF SENSORY TRANSDUCTION SYSTEM"/>
    <property type="match status" value="1"/>
</dbReference>
<dbReference type="InterPro" id="IPR043128">
    <property type="entry name" value="Rev_trsase/Diguanyl_cyclase"/>
</dbReference>
<gene>
    <name evidence="4" type="ORF">SCD_n00225</name>
</gene>
<name>S6AHS1_SULDS</name>
<evidence type="ECO:0000256" key="1">
    <source>
        <dbReference type="ARBA" id="ARBA00012528"/>
    </source>
</evidence>
<evidence type="ECO:0000259" key="3">
    <source>
        <dbReference type="PROSITE" id="PS50887"/>
    </source>
</evidence>
<dbReference type="STRING" id="1163617.SCD_n00225"/>
<dbReference type="InterPro" id="IPR000160">
    <property type="entry name" value="GGDEF_dom"/>
</dbReference>
<sequence length="335" mass="37241">MEPVELLKQNLAIEPDLQNFIGFVLESVTRLGGNPFAASIASLDLMKKLRGAGAGTGYPLPASLLLQGKQLVAQWGESVKSHAQLSTLAQPPQAEIIEQLRQHLLNSTESADPALLFQRNAEMTRHFNETRSRTEKELETLQQTLVKRQTELHESLRQAETDPLTGLLNRRAFDEKLGQAFRHTMRQKVSPLSLIMLDLDHFKEINDHFGHQFGDAYLNKMAHTLTHVIREDVDFAFRTGGDEFAMVLFADYPQACNKATQVLRLMETKVSIGISTINPSTPDSLTVEEFILHADSALYEAKNSGRGRAVVDLCSVSDSGDCQFPCMKLANSTHG</sequence>
<dbReference type="AlphaFoldDB" id="S6AHS1"/>
<dbReference type="GO" id="GO:0052621">
    <property type="term" value="F:diguanylate cyclase activity"/>
    <property type="evidence" value="ECO:0007669"/>
    <property type="project" value="UniProtKB-EC"/>
</dbReference>